<dbReference type="PANTHER" id="PTHR43244">
    <property type="match status" value="1"/>
</dbReference>
<sequence length="337" mass="36632">MNETFARHLLPFLHRSGHLEVLELAPISTNGSSGLKIGLSIPNNWGIADVGELIDIGVLAEQCGFHALWTSEHLVNVSYVRDRIGDEPYYNPLAILSALSVKTSRILLGTSILILPFHSPFFVAKYFATLDHLSRGRAVLGVGIGNVPEEFEVVGVPWQKRGASTDEAIAVIRALWSQDAAEHNGENWQFTDVHTSPKPFGAMIPIWVGGISPAALRRTASIGQGWHAVAVTPDEFRTMTGEIRKQAAALGRDPAAIATCMRVNIAFEGEGATESELKASINADHADDIRRAVDQFREAGATDILFALNCRRPEVVKLTIRKIADALAAYLEPGAER</sequence>
<dbReference type="PANTHER" id="PTHR43244:SF1">
    <property type="entry name" value="5,10-METHYLENETETRAHYDROMETHANOPTERIN REDUCTASE"/>
    <property type="match status" value="1"/>
</dbReference>
<proteinExistence type="predicted"/>
<feature type="domain" description="Luciferase-like" evidence="2">
    <location>
        <begin position="48"/>
        <end position="268"/>
    </location>
</feature>
<reference evidence="3 4" key="1">
    <citation type="submission" date="2020-08" db="EMBL/GenBank/DDBJ databases">
        <title>Genomic Encyclopedia of Type Strains, Phase IV (KMG-IV): sequencing the most valuable type-strain genomes for metagenomic binning, comparative biology and taxonomic classification.</title>
        <authorList>
            <person name="Goeker M."/>
        </authorList>
    </citation>
    <scope>NUCLEOTIDE SEQUENCE [LARGE SCALE GENOMIC DNA]</scope>
    <source>
        <strain evidence="3 4">DSM 7465</strain>
    </source>
</reference>
<keyword evidence="1" id="KW-0560">Oxidoreductase</keyword>
<dbReference type="Pfam" id="PF00296">
    <property type="entry name" value="Bac_luciferase"/>
    <property type="match status" value="1"/>
</dbReference>
<protein>
    <submittedName>
        <fullName evidence="3">Putative F420-dependent oxidoreductase</fullName>
    </submittedName>
</protein>
<keyword evidence="4" id="KW-1185">Reference proteome</keyword>
<evidence type="ECO:0000256" key="1">
    <source>
        <dbReference type="ARBA" id="ARBA00023002"/>
    </source>
</evidence>
<accession>A0A840HZ12</accession>
<organism evidence="3 4">
    <name type="scientific">Rhizorhapis suberifaciens</name>
    <name type="common">corky root of lettuce</name>
    <dbReference type="NCBI Taxonomy" id="13656"/>
    <lineage>
        <taxon>Bacteria</taxon>
        <taxon>Pseudomonadati</taxon>
        <taxon>Pseudomonadota</taxon>
        <taxon>Alphaproteobacteria</taxon>
        <taxon>Sphingomonadales</taxon>
        <taxon>Sphingomonadaceae</taxon>
        <taxon>Rhizorhapis</taxon>
    </lineage>
</organism>
<dbReference type="InterPro" id="IPR036661">
    <property type="entry name" value="Luciferase-like_sf"/>
</dbReference>
<dbReference type="SUPFAM" id="SSF51679">
    <property type="entry name" value="Bacterial luciferase-like"/>
    <property type="match status" value="1"/>
</dbReference>
<evidence type="ECO:0000313" key="3">
    <source>
        <dbReference type="EMBL" id="MBB4642827.1"/>
    </source>
</evidence>
<comment type="caution">
    <text evidence="3">The sequence shown here is derived from an EMBL/GenBank/DDBJ whole genome shotgun (WGS) entry which is preliminary data.</text>
</comment>
<gene>
    <name evidence="3" type="ORF">HNQ99_003163</name>
</gene>
<dbReference type="RefSeq" id="WP_184477257.1">
    <property type="nucleotide sequence ID" value="NZ_JACHOV010000016.1"/>
</dbReference>
<name>A0A840HZ12_9SPHN</name>
<dbReference type="InterPro" id="IPR011251">
    <property type="entry name" value="Luciferase-like_dom"/>
</dbReference>
<dbReference type="Proteomes" id="UP000575068">
    <property type="component" value="Unassembled WGS sequence"/>
</dbReference>
<dbReference type="Gene3D" id="3.20.20.30">
    <property type="entry name" value="Luciferase-like domain"/>
    <property type="match status" value="1"/>
</dbReference>
<dbReference type="GO" id="GO:0016705">
    <property type="term" value="F:oxidoreductase activity, acting on paired donors, with incorporation or reduction of molecular oxygen"/>
    <property type="evidence" value="ECO:0007669"/>
    <property type="project" value="InterPro"/>
</dbReference>
<dbReference type="InterPro" id="IPR050564">
    <property type="entry name" value="F420-G6PD/mer"/>
</dbReference>
<dbReference type="AlphaFoldDB" id="A0A840HZ12"/>
<evidence type="ECO:0000313" key="4">
    <source>
        <dbReference type="Proteomes" id="UP000575068"/>
    </source>
</evidence>
<dbReference type="NCBIfam" id="TIGR03619">
    <property type="entry name" value="F420_Rv2161c"/>
    <property type="match status" value="1"/>
</dbReference>
<evidence type="ECO:0000259" key="2">
    <source>
        <dbReference type="Pfam" id="PF00296"/>
    </source>
</evidence>
<dbReference type="EMBL" id="JACHOV010000016">
    <property type="protein sequence ID" value="MBB4642827.1"/>
    <property type="molecule type" value="Genomic_DNA"/>
</dbReference>
<dbReference type="InterPro" id="IPR019921">
    <property type="entry name" value="Lucif-like_OxRdtase_Rv2161c"/>
</dbReference>